<dbReference type="Proteomes" id="UP001214757">
    <property type="component" value="Unassembled WGS sequence"/>
</dbReference>
<gene>
    <name evidence="1" type="ORF">PSI22_20870</name>
</gene>
<organism evidence="1 2">
    <name type="scientific">Xenorhabdus aichiensis</name>
    <dbReference type="NCBI Taxonomy" id="3025874"/>
    <lineage>
        <taxon>Bacteria</taxon>
        <taxon>Pseudomonadati</taxon>
        <taxon>Pseudomonadota</taxon>
        <taxon>Gammaproteobacteria</taxon>
        <taxon>Enterobacterales</taxon>
        <taxon>Morganellaceae</taxon>
        <taxon>Xenorhabdus</taxon>
    </lineage>
</organism>
<proteinExistence type="predicted"/>
<name>A0ABT5MAK9_9GAMM</name>
<reference evidence="1 2" key="1">
    <citation type="submission" date="2023-02" db="EMBL/GenBank/DDBJ databases">
        <title>Entomopathogenic bacteria.</title>
        <authorList>
            <person name="Machado R.A."/>
        </authorList>
    </citation>
    <scope>NUCLEOTIDE SEQUENCE [LARGE SCALE GENOMIC DNA]</scope>
    <source>
        <strain evidence="1 2">XENO-7</strain>
    </source>
</reference>
<protein>
    <submittedName>
        <fullName evidence="1">Uncharacterized protein</fullName>
    </submittedName>
</protein>
<dbReference type="RefSeq" id="WP_273581404.1">
    <property type="nucleotide sequence ID" value="NZ_JAQRFO010000094.1"/>
</dbReference>
<evidence type="ECO:0000313" key="2">
    <source>
        <dbReference type="Proteomes" id="UP001214757"/>
    </source>
</evidence>
<comment type="caution">
    <text evidence="1">The sequence shown here is derived from an EMBL/GenBank/DDBJ whole genome shotgun (WGS) entry which is preliminary data.</text>
</comment>
<feature type="non-terminal residue" evidence="1">
    <location>
        <position position="1"/>
    </location>
</feature>
<keyword evidence="2" id="KW-1185">Reference proteome</keyword>
<sequence length="259" mass="29796">VWRPVYHDDRLIVKVGASSDKFDRPYNVSIALYSNGVVLDNIDVKNIKNVEDFEFKPKSDYLNKSIDIIINAEDAFGDISYETNNIKYMVRNLAPEDILGADLITKSHYAIWYPGGIHPRYTYNCLSFVWNNMDIRVRHHSNLDSLLNRNNSLWPATVSYSALYISNNEWNTGSFNEGGGGNYRHETTIERDCTRNSKGEYRMLVSILYAGIQYKYRAVDSHKYEGDGIGMTTLVPSNSSYEMKSNDYTQYEDVLVRTN</sequence>
<accession>A0ABT5MAK9</accession>
<evidence type="ECO:0000313" key="1">
    <source>
        <dbReference type="EMBL" id="MDC9624013.1"/>
    </source>
</evidence>
<dbReference type="EMBL" id="JAQRFO010000094">
    <property type="protein sequence ID" value="MDC9624013.1"/>
    <property type="molecule type" value="Genomic_DNA"/>
</dbReference>